<dbReference type="PROSITE" id="PS50181">
    <property type="entry name" value="FBOX"/>
    <property type="match status" value="1"/>
</dbReference>
<dbReference type="EMBL" id="MG011690">
    <property type="protein sequence ID" value="AVK76365.1"/>
    <property type="molecule type" value="Genomic_DNA"/>
</dbReference>
<protein>
    <submittedName>
        <fullName evidence="4">Morn repeat domain containing protein</fullName>
    </submittedName>
</protein>
<dbReference type="InterPro" id="IPR003409">
    <property type="entry name" value="MORN"/>
</dbReference>
<organism evidence="4">
    <name type="scientific">Pandoravirus neocaledonia</name>
    <dbReference type="NCBI Taxonomy" id="2107708"/>
    <lineage>
        <taxon>Viruses</taxon>
        <taxon>Pandoravirus</taxon>
    </lineage>
</organism>
<dbReference type="Pfam" id="PF02493">
    <property type="entry name" value="MORN"/>
    <property type="match status" value="9"/>
</dbReference>
<dbReference type="InterPro" id="IPR001810">
    <property type="entry name" value="F-box_dom"/>
</dbReference>
<evidence type="ECO:0000256" key="1">
    <source>
        <dbReference type="ARBA" id="ARBA00022737"/>
    </source>
</evidence>
<dbReference type="SUPFAM" id="SSF82185">
    <property type="entry name" value="Histone H3 K4-specific methyltransferase SET7/9 N-terminal domain"/>
    <property type="match status" value="3"/>
</dbReference>
<dbReference type="GeneID" id="36843078"/>
<dbReference type="PANTHER" id="PTHR23084">
    <property type="entry name" value="PHOSPHATIDYLINOSITOL-4-PHOSPHATE 5-KINASE RELATED"/>
    <property type="match status" value="1"/>
</dbReference>
<evidence type="ECO:0000259" key="3">
    <source>
        <dbReference type="PROSITE" id="PS50181"/>
    </source>
</evidence>
<dbReference type="KEGG" id="vg:36843078"/>
<reference evidence="4" key="1">
    <citation type="journal article" date="2018" name="Nat. Commun.">
        <title>Diversity and evolution of the emerging Pandoraviridae family.</title>
        <authorList>
            <person name="Legendre M."/>
            <person name="Fabre E."/>
            <person name="Poirot O."/>
            <person name="Jeudy S."/>
            <person name="Lartigue A."/>
            <person name="Alempic J.M."/>
            <person name="Beucher L."/>
            <person name="Philippe N."/>
            <person name="Bertaux L."/>
            <person name="Christo-Foroux E."/>
            <person name="Labadie K."/>
            <person name="Coute Y."/>
            <person name="Abergel C."/>
            <person name="Claverie J.M."/>
        </authorList>
    </citation>
    <scope>NUCLEOTIDE SEQUENCE [LARGE SCALE GENOMIC DNA]</scope>
    <source>
        <strain evidence="4">Neocaledonia</strain>
    </source>
</reference>
<dbReference type="Pfam" id="PF12937">
    <property type="entry name" value="F-box-like"/>
    <property type="match status" value="1"/>
</dbReference>
<evidence type="ECO:0000256" key="2">
    <source>
        <dbReference type="SAM" id="MobiDB-lite"/>
    </source>
</evidence>
<gene>
    <name evidence="4" type="ORF">pneo_cds_758</name>
</gene>
<dbReference type="Gene3D" id="2.20.110.10">
    <property type="entry name" value="Histone H3 K4-specific methyltransferase SET7/9 N-terminal domain"/>
    <property type="match status" value="4"/>
</dbReference>
<proteinExistence type="predicted"/>
<feature type="compositionally biased region" description="Basic residues" evidence="2">
    <location>
        <begin position="20"/>
        <end position="31"/>
    </location>
</feature>
<dbReference type="Gene3D" id="1.20.1280.50">
    <property type="match status" value="1"/>
</dbReference>
<dbReference type="SMART" id="SM00698">
    <property type="entry name" value="MORN"/>
    <property type="match status" value="9"/>
</dbReference>
<dbReference type="PANTHER" id="PTHR23084:SF263">
    <property type="entry name" value="MORN REPEAT-CONTAINING PROTEIN 1"/>
    <property type="match status" value="1"/>
</dbReference>
<evidence type="ECO:0000313" key="4">
    <source>
        <dbReference type="EMBL" id="AVK76365.1"/>
    </source>
</evidence>
<feature type="domain" description="F-box" evidence="3">
    <location>
        <begin position="38"/>
        <end position="86"/>
    </location>
</feature>
<sequence length="494" mass="54971">MERRHHPSAKALAGCDKNARVRPQKRQRHKDGSRADSAPLFDLLPHELVLSIFILLGNNLVALASIAQTCRRHHDLASDPALWRRLCESRFGPLVLHRQFAAYGKCWRWLYRARARAVAPMGDDVGAVLINIAGGDSIYWGDCRDGLPHGYGLALLLPAPYCQRDRTSARTHLEPADAATLSSRTGYEGEWRNGRRCGRGVHTFACGSRFTGSWVDDEIDGHGVFTFHDGASYMGGWKSDLPDGHGIFVYADGGRREGEWRSGKQDGCGTRVWPDGRRYDGQFECGKAHGRGVCVWPCGAKYDGEFKHGKPHGRGTMTWSDGHRYEGLSKKGRPHGHGTFTWPGDGHHEGEFKKGQRHGYGVRVYGNGDRYAGYWRDDDPHGHGTVTHANGARYVVHHTRDATGGRGTHVGAGDVRYDKQWTGGRAAQRVAFDFSDGSRMRGRWKRRGRLVETEVAHHADRDPSCRCRDSPCFACGAVDALRNWVDTQTHTTGN</sequence>
<accession>A0A2U7UDD2</accession>
<dbReference type="RefSeq" id="YP_009482368.1">
    <property type="nucleotide sequence ID" value="NC_037666.1"/>
</dbReference>
<dbReference type="InterPro" id="IPR036047">
    <property type="entry name" value="F-box-like_dom_sf"/>
</dbReference>
<dbReference type="Proteomes" id="UP000249287">
    <property type="component" value="Segment"/>
</dbReference>
<keyword evidence="1" id="KW-0677">Repeat</keyword>
<name>A0A2U7UDD2_9VIRU</name>
<dbReference type="SUPFAM" id="SSF81383">
    <property type="entry name" value="F-box domain"/>
    <property type="match status" value="1"/>
</dbReference>
<feature type="region of interest" description="Disordered" evidence="2">
    <location>
        <begin position="1"/>
        <end position="34"/>
    </location>
</feature>